<sequence>MTETHDAFATHDAYERDGEWYELTTTPFDARAAPASDGYRVQVIVPTLDGATEEPVEDVLEDGWFETFRLRLDDADGATRADVSVPEPTVERDDGLAVVEFTFDHEEPRVAAGTAKVLAEYVEGTYVEGIVPGFSYLPPVAGLLARARTQGDSEGEGDRGPMPL</sequence>
<dbReference type="OrthoDB" id="213744at2157"/>
<comment type="caution">
    <text evidence="1">The sequence shown here is derived from an EMBL/GenBank/DDBJ whole genome shotgun (WGS) entry which is preliminary data.</text>
</comment>
<accession>M0LTY7</accession>
<evidence type="ECO:0000313" key="1">
    <source>
        <dbReference type="EMBL" id="EMA36618.1"/>
    </source>
</evidence>
<dbReference type="Pfam" id="PF19130">
    <property type="entry name" value="DUF5813"/>
    <property type="match status" value="1"/>
</dbReference>
<proteinExistence type="predicted"/>
<name>M0LTY7_9EURY</name>
<reference evidence="1 2" key="1">
    <citation type="journal article" date="2014" name="PLoS Genet.">
        <title>Phylogenetically driven sequencing of extremely halophilic archaea reveals strategies for static and dynamic osmo-response.</title>
        <authorList>
            <person name="Becker E.A."/>
            <person name="Seitzer P.M."/>
            <person name="Tritt A."/>
            <person name="Larsen D."/>
            <person name="Krusor M."/>
            <person name="Yao A.I."/>
            <person name="Wu D."/>
            <person name="Madern D."/>
            <person name="Eisen J.A."/>
            <person name="Darling A.E."/>
            <person name="Facciotti M.T."/>
        </authorList>
    </citation>
    <scope>NUCLEOTIDE SEQUENCE [LARGE SCALE GENOMIC DNA]</scope>
    <source>
        <strain evidence="1 2">100A6</strain>
    </source>
</reference>
<dbReference type="eggNOG" id="arCOG04764">
    <property type="taxonomic scope" value="Archaea"/>
</dbReference>
<organism evidence="1 2">
    <name type="scientific">Halococcus hamelinensis 100A6</name>
    <dbReference type="NCBI Taxonomy" id="1132509"/>
    <lineage>
        <taxon>Archaea</taxon>
        <taxon>Methanobacteriati</taxon>
        <taxon>Methanobacteriota</taxon>
        <taxon>Stenosarchaea group</taxon>
        <taxon>Halobacteria</taxon>
        <taxon>Halobacteriales</taxon>
        <taxon>Halococcaceae</taxon>
        <taxon>Halococcus</taxon>
    </lineage>
</organism>
<gene>
    <name evidence="1" type="ORF">C447_15211</name>
</gene>
<dbReference type="Proteomes" id="UP000011566">
    <property type="component" value="Unassembled WGS sequence"/>
</dbReference>
<evidence type="ECO:0000313" key="2">
    <source>
        <dbReference type="Proteomes" id="UP000011566"/>
    </source>
</evidence>
<dbReference type="EMBL" id="AOMB01000041">
    <property type="protein sequence ID" value="EMA36618.1"/>
    <property type="molecule type" value="Genomic_DNA"/>
</dbReference>
<dbReference type="RefSeq" id="WP_007695361.1">
    <property type="nucleotide sequence ID" value="NZ_AJRK01000423.1"/>
</dbReference>
<dbReference type="InterPro" id="IPR043851">
    <property type="entry name" value="DUF5813"/>
</dbReference>
<keyword evidence="2" id="KW-1185">Reference proteome</keyword>
<protein>
    <submittedName>
        <fullName evidence="1">Uncharacterized protein</fullName>
    </submittedName>
</protein>
<dbReference type="AlphaFoldDB" id="M0LTY7"/>
<dbReference type="PATRIC" id="fig|1132509.6.peg.3536"/>